<keyword evidence="2" id="KW-0472">Membrane</keyword>
<dbReference type="PROSITE" id="PS51257">
    <property type="entry name" value="PROKAR_LIPOPROTEIN"/>
    <property type="match status" value="1"/>
</dbReference>
<evidence type="ECO:0000259" key="3">
    <source>
        <dbReference type="Pfam" id="PF02563"/>
    </source>
</evidence>
<gene>
    <name evidence="5" type="ORF">CLV99_4561</name>
</gene>
<comment type="caution">
    <text evidence="5">The sequence shown here is derived from an EMBL/GenBank/DDBJ whole genome shotgun (WGS) entry which is preliminary data.</text>
</comment>
<protein>
    <submittedName>
        <fullName evidence="5">Polysaccharide export outer membrane protein</fullName>
    </submittedName>
</protein>
<feature type="domain" description="Polysaccharide export protein N-terminal" evidence="3">
    <location>
        <begin position="41"/>
        <end position="133"/>
    </location>
</feature>
<dbReference type="InterPro" id="IPR049712">
    <property type="entry name" value="Poly_export"/>
</dbReference>
<keyword evidence="1" id="KW-0732">Signal</keyword>
<dbReference type="PANTHER" id="PTHR33619">
    <property type="entry name" value="POLYSACCHARIDE EXPORT PROTEIN GFCE-RELATED"/>
    <property type="match status" value="1"/>
</dbReference>
<evidence type="ECO:0000313" key="6">
    <source>
        <dbReference type="Proteomes" id="UP000295292"/>
    </source>
</evidence>
<sequence length="256" mass="28787">MNKFYFAVLLLLVLVSCASRKEIIYLQPSSVELENLYTKHTPRIQQEDLLTITISSADIKATQPFNQQNAYQMQAAAASDLAFKPTYLVDANGEIDFPVLGKVKVGGLSRLEATDRIRERLKQYIVDPGVNLTFANFKVTVLGEVRTPGTYTMKQERVTVLEALGLAGDMTIKGQRNNVLLIREQNGEKQMQRLNLLSDSVLNSPYYYLAQNDVIYVEPNNSQVRNSRFGQDTSVWISITSLMITIITLVVTNSKK</sequence>
<dbReference type="InterPro" id="IPR019554">
    <property type="entry name" value="Soluble_ligand-bd"/>
</dbReference>
<organism evidence="5 6">
    <name type="scientific">Sphingobacterium yanglingense</name>
    <dbReference type="NCBI Taxonomy" id="1437280"/>
    <lineage>
        <taxon>Bacteria</taxon>
        <taxon>Pseudomonadati</taxon>
        <taxon>Bacteroidota</taxon>
        <taxon>Sphingobacteriia</taxon>
        <taxon>Sphingobacteriales</taxon>
        <taxon>Sphingobacteriaceae</taxon>
        <taxon>Sphingobacterium</taxon>
    </lineage>
</organism>
<accession>A0A4R6W4I8</accession>
<dbReference type="RefSeq" id="WP_246032832.1">
    <property type="nucleotide sequence ID" value="NZ_SNYV01000019.1"/>
</dbReference>
<feature type="transmembrane region" description="Helical" evidence="2">
    <location>
        <begin position="235"/>
        <end position="252"/>
    </location>
</feature>
<dbReference type="EMBL" id="SNYV01000019">
    <property type="protein sequence ID" value="TDQ73507.1"/>
    <property type="molecule type" value="Genomic_DNA"/>
</dbReference>
<dbReference type="AlphaFoldDB" id="A0A4R6W4I8"/>
<reference evidence="5 6" key="1">
    <citation type="submission" date="2019-03" db="EMBL/GenBank/DDBJ databases">
        <title>Genomic Encyclopedia of Archaeal and Bacterial Type Strains, Phase II (KMG-II): from individual species to whole genera.</title>
        <authorList>
            <person name="Goeker M."/>
        </authorList>
    </citation>
    <scope>NUCLEOTIDE SEQUENCE [LARGE SCALE GENOMIC DNA]</scope>
    <source>
        <strain evidence="5 6">DSM 28353</strain>
    </source>
</reference>
<evidence type="ECO:0000259" key="4">
    <source>
        <dbReference type="Pfam" id="PF10531"/>
    </source>
</evidence>
<dbReference type="PANTHER" id="PTHR33619:SF3">
    <property type="entry name" value="POLYSACCHARIDE EXPORT PROTEIN GFCE-RELATED"/>
    <property type="match status" value="1"/>
</dbReference>
<evidence type="ECO:0000256" key="1">
    <source>
        <dbReference type="ARBA" id="ARBA00022729"/>
    </source>
</evidence>
<evidence type="ECO:0000256" key="2">
    <source>
        <dbReference type="SAM" id="Phobius"/>
    </source>
</evidence>
<feature type="domain" description="Soluble ligand binding" evidence="4">
    <location>
        <begin position="138"/>
        <end position="192"/>
    </location>
</feature>
<dbReference type="InterPro" id="IPR003715">
    <property type="entry name" value="Poly_export_N"/>
</dbReference>
<keyword evidence="2" id="KW-0812">Transmembrane</keyword>
<dbReference type="Pfam" id="PF10531">
    <property type="entry name" value="SLBB"/>
    <property type="match status" value="1"/>
</dbReference>
<dbReference type="Gene3D" id="3.10.560.10">
    <property type="entry name" value="Outer membrane lipoprotein wza domain like"/>
    <property type="match status" value="1"/>
</dbReference>
<proteinExistence type="predicted"/>
<name>A0A4R6W4I8_9SPHI</name>
<keyword evidence="2" id="KW-1133">Transmembrane helix</keyword>
<dbReference type="Proteomes" id="UP000295292">
    <property type="component" value="Unassembled WGS sequence"/>
</dbReference>
<dbReference type="GO" id="GO:0015159">
    <property type="term" value="F:polysaccharide transmembrane transporter activity"/>
    <property type="evidence" value="ECO:0007669"/>
    <property type="project" value="InterPro"/>
</dbReference>
<keyword evidence="6" id="KW-1185">Reference proteome</keyword>
<evidence type="ECO:0000313" key="5">
    <source>
        <dbReference type="EMBL" id="TDQ73507.1"/>
    </source>
</evidence>
<dbReference type="Pfam" id="PF02563">
    <property type="entry name" value="Poly_export"/>
    <property type="match status" value="1"/>
</dbReference>